<feature type="transmembrane region" description="Helical" evidence="1">
    <location>
        <begin position="9"/>
        <end position="29"/>
    </location>
</feature>
<dbReference type="AlphaFoldDB" id="A0AAU0MKL6"/>
<sequence length="126" mass="12408">MKPSLPARLGMWAIAAVAGAVYGVVGTVAHASTLGILPVGLVLSLIGAGSLVLAVRLLTDRRAAIATTAGMTLAIVVFSGEGPGGSVIAPAGLPATIWTILCPLVAVMVVAFPQLPSAAPRSTPSS</sequence>
<feature type="transmembrane region" description="Helical" evidence="1">
    <location>
        <begin position="35"/>
        <end position="55"/>
    </location>
</feature>
<protein>
    <submittedName>
        <fullName evidence="2">DUF6113 family protein</fullName>
    </submittedName>
</protein>
<proteinExistence type="predicted"/>
<keyword evidence="1" id="KW-0812">Transmembrane</keyword>
<accession>A0AAU0MKL6</accession>
<reference evidence="2 3" key="1">
    <citation type="submission" date="2023-10" db="EMBL/GenBank/DDBJ databases">
        <title>Y20.</title>
        <authorList>
            <person name="Zhang G."/>
            <person name="Ding Y."/>
        </authorList>
    </citation>
    <scope>NUCLEOTIDE SEQUENCE [LARGE SCALE GENOMIC DNA]</scope>
    <source>
        <strain evidence="2 3">Y20</strain>
    </source>
</reference>
<organism evidence="2 3">
    <name type="scientific">Microbacterium limosum</name>
    <dbReference type="NCBI Taxonomy" id="3079935"/>
    <lineage>
        <taxon>Bacteria</taxon>
        <taxon>Bacillati</taxon>
        <taxon>Actinomycetota</taxon>
        <taxon>Actinomycetes</taxon>
        <taxon>Micrococcales</taxon>
        <taxon>Microbacteriaceae</taxon>
        <taxon>Microbacterium</taxon>
    </lineage>
</organism>
<keyword evidence="3" id="KW-1185">Reference proteome</keyword>
<keyword evidence="1" id="KW-0472">Membrane</keyword>
<evidence type="ECO:0000313" key="3">
    <source>
        <dbReference type="Proteomes" id="UP001329313"/>
    </source>
</evidence>
<evidence type="ECO:0000256" key="1">
    <source>
        <dbReference type="SAM" id="Phobius"/>
    </source>
</evidence>
<dbReference type="EMBL" id="CP137080">
    <property type="protein sequence ID" value="WOQ70292.1"/>
    <property type="molecule type" value="Genomic_DNA"/>
</dbReference>
<dbReference type="RefSeq" id="WP_330171373.1">
    <property type="nucleotide sequence ID" value="NZ_CP137080.1"/>
</dbReference>
<feature type="transmembrane region" description="Helical" evidence="1">
    <location>
        <begin position="92"/>
        <end position="112"/>
    </location>
</feature>
<dbReference type="InterPro" id="IPR046095">
    <property type="entry name" value="DUF6113"/>
</dbReference>
<dbReference type="Proteomes" id="UP001329313">
    <property type="component" value="Chromosome"/>
</dbReference>
<evidence type="ECO:0000313" key="2">
    <source>
        <dbReference type="EMBL" id="WOQ70292.1"/>
    </source>
</evidence>
<name>A0AAU0MKL6_9MICO</name>
<feature type="transmembrane region" description="Helical" evidence="1">
    <location>
        <begin position="62"/>
        <end position="80"/>
    </location>
</feature>
<gene>
    <name evidence="2" type="ORF">RYJ27_03525</name>
</gene>
<keyword evidence="1" id="KW-1133">Transmembrane helix</keyword>
<dbReference type="Pfam" id="PF19608">
    <property type="entry name" value="DUF6113"/>
    <property type="match status" value="1"/>
</dbReference>
<dbReference type="KEGG" id="mliy:RYJ27_03525"/>